<evidence type="ECO:0000313" key="3">
    <source>
        <dbReference type="Proteomes" id="UP000428330"/>
    </source>
</evidence>
<proteinExistence type="predicted"/>
<feature type="compositionally biased region" description="Pro residues" evidence="1">
    <location>
        <begin position="1"/>
        <end position="11"/>
    </location>
</feature>
<name>A0A6I6IXL1_9RHOB</name>
<keyword evidence="3" id="KW-1185">Reference proteome</keyword>
<dbReference type="RefSeq" id="WP_157708868.1">
    <property type="nucleotide sequence ID" value="NZ_CP034348.1"/>
</dbReference>
<protein>
    <submittedName>
        <fullName evidence="2">Uncharacterized protein</fullName>
    </submittedName>
</protein>
<feature type="region of interest" description="Disordered" evidence="1">
    <location>
        <begin position="48"/>
        <end position="74"/>
    </location>
</feature>
<dbReference type="AlphaFoldDB" id="A0A6I6IXL1"/>
<gene>
    <name evidence="2" type="ORF">EI983_18730</name>
</gene>
<dbReference type="KEGG" id="rom:EI983_18730"/>
<feature type="region of interest" description="Disordered" evidence="1">
    <location>
        <begin position="1"/>
        <end position="29"/>
    </location>
</feature>
<sequence length="74" mass="8090">MAATPKPPNIDPPAEINPPNYLGNPDYRQVGVTSTGAPVFAKVRAAIDGPLAGKSNRNRYSQSWRDGDKDPWQR</sequence>
<dbReference type="Proteomes" id="UP000428330">
    <property type="component" value="Chromosome"/>
</dbReference>
<reference evidence="3" key="1">
    <citation type="submission" date="2018-12" db="EMBL/GenBank/DDBJ databases">
        <title>Complete genome sequence of Roseovarius sp. MME-070.</title>
        <authorList>
            <person name="Nam Y.-D."/>
            <person name="Kang J."/>
            <person name="Chung W.-H."/>
            <person name="Park Y.S."/>
        </authorList>
    </citation>
    <scope>NUCLEOTIDE SEQUENCE [LARGE SCALE GENOMIC DNA]</scope>
    <source>
        <strain evidence="3">MME-070</strain>
    </source>
</reference>
<evidence type="ECO:0000256" key="1">
    <source>
        <dbReference type="SAM" id="MobiDB-lite"/>
    </source>
</evidence>
<dbReference type="EMBL" id="CP034348">
    <property type="protein sequence ID" value="QGY00188.1"/>
    <property type="molecule type" value="Genomic_DNA"/>
</dbReference>
<evidence type="ECO:0000313" key="2">
    <source>
        <dbReference type="EMBL" id="QGY00188.1"/>
    </source>
</evidence>
<organism evidence="2 3">
    <name type="scientific">Roseovarius faecimaris</name>
    <dbReference type="NCBI Taxonomy" id="2494550"/>
    <lineage>
        <taxon>Bacteria</taxon>
        <taxon>Pseudomonadati</taxon>
        <taxon>Pseudomonadota</taxon>
        <taxon>Alphaproteobacteria</taxon>
        <taxon>Rhodobacterales</taxon>
        <taxon>Roseobacteraceae</taxon>
        <taxon>Roseovarius</taxon>
    </lineage>
</organism>
<feature type="compositionally biased region" description="Basic and acidic residues" evidence="1">
    <location>
        <begin position="65"/>
        <end position="74"/>
    </location>
</feature>
<accession>A0A6I6IXL1</accession>